<accession>A0A0N5CHN3</accession>
<name>A0A0N5CHN3_STREA</name>
<dbReference type="AlphaFoldDB" id="A0A0N5CHN3"/>
<reference evidence="2" key="1">
    <citation type="submission" date="2017-02" db="UniProtKB">
        <authorList>
            <consortium name="WormBaseParasite"/>
        </authorList>
    </citation>
    <scope>IDENTIFICATION</scope>
</reference>
<evidence type="ECO:0000313" key="1">
    <source>
        <dbReference type="Proteomes" id="UP000046392"/>
    </source>
</evidence>
<protein>
    <submittedName>
        <fullName evidence="2">Protein kinase domain-containing protein</fullName>
    </submittedName>
</protein>
<dbReference type="Proteomes" id="UP000046392">
    <property type="component" value="Unplaced"/>
</dbReference>
<organism evidence="1 2">
    <name type="scientific">Strongyloides papillosus</name>
    <name type="common">Intestinal threadworm</name>
    <dbReference type="NCBI Taxonomy" id="174720"/>
    <lineage>
        <taxon>Eukaryota</taxon>
        <taxon>Metazoa</taxon>
        <taxon>Ecdysozoa</taxon>
        <taxon>Nematoda</taxon>
        <taxon>Chromadorea</taxon>
        <taxon>Rhabditida</taxon>
        <taxon>Tylenchina</taxon>
        <taxon>Panagrolaimomorpha</taxon>
        <taxon>Strongyloidoidea</taxon>
        <taxon>Strongyloididae</taxon>
        <taxon>Strongyloides</taxon>
    </lineage>
</organism>
<dbReference type="WBParaSite" id="SPAL_0001734700.1">
    <property type="protein sequence ID" value="SPAL_0001734700.1"/>
    <property type="gene ID" value="SPAL_0001734700"/>
</dbReference>
<proteinExistence type="predicted"/>
<sequence length="101" mass="11777">MSVDYENDSSENFSMYNFSARLPNRRFNRSYLSIEFEKSRKFGKLYDGNLLRKESLRKLGILRKNGIRSVGKGIAVDLLTGNPMLKYEDVPTDARKPLYFK</sequence>
<evidence type="ECO:0000313" key="2">
    <source>
        <dbReference type="WBParaSite" id="SPAL_0001734700.1"/>
    </source>
</evidence>
<keyword evidence="1" id="KW-1185">Reference proteome</keyword>